<keyword evidence="3" id="KW-0975">Bacterial flagellum</keyword>
<evidence type="ECO:0000313" key="7">
    <source>
        <dbReference type="Proteomes" id="UP000291078"/>
    </source>
</evidence>
<evidence type="ECO:0000256" key="2">
    <source>
        <dbReference type="ARBA" id="ARBA00022741"/>
    </source>
</evidence>
<dbReference type="SUPFAM" id="SSF141371">
    <property type="entry name" value="PilZ domain-like"/>
    <property type="match status" value="2"/>
</dbReference>
<dbReference type="Gene3D" id="2.40.10.220">
    <property type="entry name" value="predicted glycosyltransferase like domains"/>
    <property type="match status" value="1"/>
</dbReference>
<sequence length="311" mass="32858">MIPLTPQDLPVGQPLPWSLLDGQGNLMLGSGSIIPDARDLALMFRHGTVCRPDDMPEAGNEPDARGASRLTAGPLGLQVGTLLHVKTPGDTARAAASRLIGFIEHGLFVTWPTLGGRELTINAGEDLLLRGFSGHAIHSFTSTVTAVCRSPFRYLVLSAPAQTEQMPVRRAARVPTRLAAYLVENLEGADDAASDAAALPPTACLDSCMSEGLARLGLLSDLSTGGALVQTSSPAPAVGQRVRLRFQLRTASLDTEITVDGAVRSAPSQDDDEFPAFGVAFDALGERELTLLQCFIYEQLLASTCMPVQGT</sequence>
<organism evidence="6 7">
    <name type="scientific">Cupriavidus agavae</name>
    <dbReference type="NCBI Taxonomy" id="1001822"/>
    <lineage>
        <taxon>Bacteria</taxon>
        <taxon>Pseudomonadati</taxon>
        <taxon>Pseudomonadota</taxon>
        <taxon>Betaproteobacteria</taxon>
        <taxon>Burkholderiales</taxon>
        <taxon>Burkholderiaceae</taxon>
        <taxon>Cupriavidus</taxon>
    </lineage>
</organism>
<accession>A0A4V2FI39</accession>
<dbReference type="Gene3D" id="2.30.110.10">
    <property type="entry name" value="Electron Transport, Fmn-binding Protein, Chain A"/>
    <property type="match status" value="1"/>
</dbReference>
<evidence type="ECO:0000256" key="3">
    <source>
        <dbReference type="ARBA" id="ARBA00023143"/>
    </source>
</evidence>
<dbReference type="OrthoDB" id="8956452at2"/>
<dbReference type="Pfam" id="PF07238">
    <property type="entry name" value="PilZ"/>
    <property type="match status" value="1"/>
</dbReference>
<dbReference type="InterPro" id="IPR009875">
    <property type="entry name" value="PilZ_domain"/>
</dbReference>
<dbReference type="Proteomes" id="UP000291078">
    <property type="component" value="Unassembled WGS sequence"/>
</dbReference>
<reference evidence="6 7" key="1">
    <citation type="journal article" date="2015" name="Stand. Genomic Sci.">
        <title>Genomic Encyclopedia of Bacterial and Archaeal Type Strains, Phase III: the genomes of soil and plant-associated and newly described type strains.</title>
        <authorList>
            <person name="Whitman W.B."/>
            <person name="Woyke T."/>
            <person name="Klenk H.P."/>
            <person name="Zhou Y."/>
            <person name="Lilburn T.G."/>
            <person name="Beck B.J."/>
            <person name="De Vos P."/>
            <person name="Vandamme P."/>
            <person name="Eisen J.A."/>
            <person name="Garrity G."/>
            <person name="Hugenholtz P."/>
            <person name="Kyrpides N.C."/>
        </authorList>
    </citation>
    <scope>NUCLEOTIDE SEQUENCE [LARGE SCALE GENOMIC DNA]</scope>
    <source>
        <strain evidence="6 7">ASC-9842</strain>
    </source>
</reference>
<evidence type="ECO:0000256" key="1">
    <source>
        <dbReference type="ARBA" id="ARBA00022636"/>
    </source>
</evidence>
<dbReference type="RefSeq" id="WP_130390431.1">
    <property type="nucleotide sequence ID" value="NZ_SGXM01000001.1"/>
</dbReference>
<protein>
    <submittedName>
        <fullName evidence="6">PilZ domain-containing protein</fullName>
    </submittedName>
</protein>
<dbReference type="InterPro" id="IPR009926">
    <property type="entry name" value="T3SS_YcgR_PilZN"/>
</dbReference>
<proteinExistence type="predicted"/>
<feature type="domain" description="PilZ" evidence="4">
    <location>
        <begin position="216"/>
        <end position="297"/>
    </location>
</feature>
<feature type="domain" description="Type III secretion system flagellar brake protein YcgR PilZN" evidence="5">
    <location>
        <begin position="78"/>
        <end position="160"/>
    </location>
</feature>
<dbReference type="Pfam" id="PF12945">
    <property type="entry name" value="PilZNR"/>
    <property type="match status" value="1"/>
</dbReference>
<evidence type="ECO:0000259" key="5">
    <source>
        <dbReference type="Pfam" id="PF12945"/>
    </source>
</evidence>
<keyword evidence="1" id="KW-0973">c-di-GMP</keyword>
<dbReference type="EMBL" id="SGXM01000001">
    <property type="protein sequence ID" value="RZT42439.1"/>
    <property type="molecule type" value="Genomic_DNA"/>
</dbReference>
<dbReference type="GO" id="GO:0035438">
    <property type="term" value="F:cyclic-di-GMP binding"/>
    <property type="evidence" value="ECO:0007669"/>
    <property type="project" value="InterPro"/>
</dbReference>
<dbReference type="InterPro" id="IPR012349">
    <property type="entry name" value="Split_barrel_FMN-bd"/>
</dbReference>
<dbReference type="AlphaFoldDB" id="A0A4V2FI39"/>
<keyword evidence="7" id="KW-1185">Reference proteome</keyword>
<gene>
    <name evidence="6" type="ORF">EV147_1475</name>
</gene>
<evidence type="ECO:0000313" key="6">
    <source>
        <dbReference type="EMBL" id="RZT42439.1"/>
    </source>
</evidence>
<keyword evidence="2" id="KW-0547">Nucleotide-binding</keyword>
<comment type="caution">
    <text evidence="6">The sequence shown here is derived from an EMBL/GenBank/DDBJ whole genome shotgun (WGS) entry which is preliminary data.</text>
</comment>
<name>A0A4V2FI39_9BURK</name>
<evidence type="ECO:0000259" key="4">
    <source>
        <dbReference type="Pfam" id="PF07238"/>
    </source>
</evidence>